<gene>
    <name evidence="1" type="ORF">SERIO_v1c10790</name>
</gene>
<evidence type="ECO:0000313" key="1">
    <source>
        <dbReference type="EMBL" id="AKM54632.1"/>
    </source>
</evidence>
<sequence length="95" mass="11542">MGYYYQHNFNFSYHGLQRIKERIADFKAMDEWIIKEKIIKMIDNSTDRIETTRNFYIKLDDFKNNLYVVINKYNNLIVTVTPMSPQKLLEILNEK</sequence>
<dbReference type="RefSeq" id="WP_047791820.1">
    <property type="nucleotide sequence ID" value="NZ_CP011856.1"/>
</dbReference>
<evidence type="ECO:0000313" key="2">
    <source>
        <dbReference type="Proteomes" id="UP000035661"/>
    </source>
</evidence>
<reference evidence="2" key="2">
    <citation type="submission" date="2015-06" db="EMBL/GenBank/DDBJ databases">
        <title>Complete genome sequence of Spiroplasma eriocheiris TDA-040725-5 (DSM 21848).</title>
        <authorList>
            <person name="Lo W.-S."/>
            <person name="Kuo C.-H."/>
        </authorList>
    </citation>
    <scope>NUCLEOTIDE SEQUENCE [LARGE SCALE GENOMIC DNA]</scope>
    <source>
        <strain evidence="2">TDA-040725-5</strain>
    </source>
</reference>
<name>A0A0H3XN79_9MOLU</name>
<dbReference type="STRING" id="315358.SERIO_v1c10790"/>
<dbReference type="PATRIC" id="fig|743698.3.peg.1090"/>
<dbReference type="KEGG" id="seri:SERIO_v1c10790"/>
<protein>
    <submittedName>
        <fullName evidence="1">Uncharacterized protein</fullName>
    </submittedName>
</protein>
<reference evidence="1 2" key="1">
    <citation type="journal article" date="2015" name="Genome Biol. Evol.">
        <title>Found and Lost: The Fates of Horizontally Acquired Genes in Arthropod-Symbiotic Spiroplasma.</title>
        <authorList>
            <person name="Lo W.S."/>
            <person name="Gasparich G.E."/>
            <person name="Kuo C.H."/>
        </authorList>
    </citation>
    <scope>NUCLEOTIDE SEQUENCE [LARGE SCALE GENOMIC DNA]</scope>
    <source>
        <strain evidence="2">TDA-040725-5</strain>
    </source>
</reference>
<dbReference type="Proteomes" id="UP000035661">
    <property type="component" value="Chromosome"/>
</dbReference>
<accession>A0A0H3XN79</accession>
<organism evidence="1 2">
    <name type="scientific">Spiroplasma eriocheiris</name>
    <dbReference type="NCBI Taxonomy" id="315358"/>
    <lineage>
        <taxon>Bacteria</taxon>
        <taxon>Bacillati</taxon>
        <taxon>Mycoplasmatota</taxon>
        <taxon>Mollicutes</taxon>
        <taxon>Entomoplasmatales</taxon>
        <taxon>Spiroplasmataceae</taxon>
        <taxon>Spiroplasma</taxon>
    </lineage>
</organism>
<proteinExistence type="predicted"/>
<dbReference type="AlphaFoldDB" id="A0A0H3XN79"/>
<dbReference type="EMBL" id="CP011856">
    <property type="protein sequence ID" value="AKM54632.1"/>
    <property type="molecule type" value="Genomic_DNA"/>
</dbReference>
<keyword evidence="2" id="KW-1185">Reference proteome</keyword>